<dbReference type="GO" id="GO:0009328">
    <property type="term" value="C:phenylalanine-tRNA ligase complex"/>
    <property type="evidence" value="ECO:0007669"/>
    <property type="project" value="TreeGrafter"/>
</dbReference>
<evidence type="ECO:0000259" key="17">
    <source>
        <dbReference type="PROSITE" id="PS50886"/>
    </source>
</evidence>
<evidence type="ECO:0000259" key="19">
    <source>
        <dbReference type="PROSITE" id="PS51483"/>
    </source>
</evidence>
<dbReference type="RefSeq" id="WP_024496191.1">
    <property type="nucleotide sequence ID" value="NZ_AWGA01000057.1"/>
</dbReference>
<dbReference type="Pfam" id="PF17759">
    <property type="entry name" value="tRNA_synthFbeta"/>
    <property type="match status" value="1"/>
</dbReference>
<evidence type="ECO:0000256" key="15">
    <source>
        <dbReference type="HAMAP-Rule" id="MF_00283"/>
    </source>
</evidence>
<dbReference type="FunFam" id="2.40.50.140:FF:000045">
    <property type="entry name" value="Phenylalanine--tRNA ligase beta subunit"/>
    <property type="match status" value="1"/>
</dbReference>
<gene>
    <name evidence="15 20" type="primary">pheT</name>
    <name evidence="20" type="ORF">O970_05780</name>
</gene>
<feature type="binding site" evidence="15">
    <location>
        <position position="464"/>
    </location>
    <ligand>
        <name>Mg(2+)</name>
        <dbReference type="ChEBI" id="CHEBI:18420"/>
        <note>shared with alpha subunit</note>
    </ligand>
</feature>
<dbReference type="PROSITE" id="PS51447">
    <property type="entry name" value="FDX_ACB"/>
    <property type="match status" value="1"/>
</dbReference>
<dbReference type="InterPro" id="IPR041616">
    <property type="entry name" value="PheRS_beta_core"/>
</dbReference>
<dbReference type="NCBIfam" id="NF045760">
    <property type="entry name" value="YtpR"/>
    <property type="match status" value="1"/>
</dbReference>
<evidence type="ECO:0000256" key="7">
    <source>
        <dbReference type="ARBA" id="ARBA00022723"/>
    </source>
</evidence>
<evidence type="ECO:0000256" key="16">
    <source>
        <dbReference type="PROSITE-ProRule" id="PRU00209"/>
    </source>
</evidence>
<evidence type="ECO:0000256" key="4">
    <source>
        <dbReference type="ARBA" id="ARBA00022490"/>
    </source>
</evidence>
<dbReference type="Pfam" id="PF01588">
    <property type="entry name" value="tRNA_bind"/>
    <property type="match status" value="1"/>
</dbReference>
<keyword evidence="8 15" id="KW-0547">Nucleotide-binding</keyword>
<dbReference type="InterPro" id="IPR036690">
    <property type="entry name" value="Fdx_antiC-bd_sf"/>
</dbReference>
<dbReference type="SUPFAM" id="SSF50249">
    <property type="entry name" value="Nucleic acid-binding proteins"/>
    <property type="match status" value="1"/>
</dbReference>
<dbReference type="PROSITE" id="PS51483">
    <property type="entry name" value="B5"/>
    <property type="match status" value="1"/>
</dbReference>
<feature type="domain" description="FDX-ACB" evidence="18">
    <location>
        <begin position="701"/>
        <end position="794"/>
    </location>
</feature>
<dbReference type="NCBIfam" id="TIGR00472">
    <property type="entry name" value="pheT_bact"/>
    <property type="match status" value="1"/>
</dbReference>
<dbReference type="Gene3D" id="3.30.56.10">
    <property type="match status" value="2"/>
</dbReference>
<evidence type="ECO:0000313" key="21">
    <source>
        <dbReference type="Proteomes" id="UP000506160"/>
    </source>
</evidence>
<evidence type="ECO:0000256" key="2">
    <source>
        <dbReference type="ARBA" id="ARBA00008653"/>
    </source>
</evidence>
<evidence type="ECO:0000256" key="11">
    <source>
        <dbReference type="ARBA" id="ARBA00022884"/>
    </source>
</evidence>
<keyword evidence="10 15" id="KW-0460">Magnesium</keyword>
<dbReference type="FunFam" id="3.30.56.10:FF:000002">
    <property type="entry name" value="Phenylalanine--tRNA ligase beta subunit"/>
    <property type="match status" value="1"/>
</dbReference>
<evidence type="ECO:0000256" key="10">
    <source>
        <dbReference type="ARBA" id="ARBA00022842"/>
    </source>
</evidence>
<dbReference type="AlphaFoldDB" id="A0AB94IC85"/>
<comment type="subunit">
    <text evidence="3 15">Tetramer of two alpha and two beta subunits.</text>
</comment>
<dbReference type="InterPro" id="IPR004532">
    <property type="entry name" value="Phe-tRNA-ligase_IIc_bsu_bact"/>
</dbReference>
<dbReference type="Proteomes" id="UP000506160">
    <property type="component" value="Unassembled WGS sequence"/>
</dbReference>
<keyword evidence="7 15" id="KW-0479">Metal-binding</keyword>
<dbReference type="GO" id="GO:0000287">
    <property type="term" value="F:magnesium ion binding"/>
    <property type="evidence" value="ECO:0007669"/>
    <property type="project" value="UniProtKB-UniRule"/>
</dbReference>
<keyword evidence="6 15" id="KW-0436">Ligase</keyword>
<keyword evidence="5 16" id="KW-0820">tRNA-binding</keyword>
<keyword evidence="11 16" id="KW-0694">RNA-binding</keyword>
<organism evidence="20 21">
    <name type="scientific">Candidatus Schmidhempelia bombi str. Bimp</name>
    <dbReference type="NCBI Taxonomy" id="1387197"/>
    <lineage>
        <taxon>Bacteria</taxon>
        <taxon>Pseudomonadati</taxon>
        <taxon>Pseudomonadota</taxon>
        <taxon>Gammaproteobacteria</taxon>
        <taxon>Orbales</taxon>
        <taxon>Orbaceae</taxon>
        <taxon>Candidatus Schmidhempelia</taxon>
    </lineage>
</organism>
<evidence type="ECO:0000256" key="13">
    <source>
        <dbReference type="ARBA" id="ARBA00023146"/>
    </source>
</evidence>
<dbReference type="EC" id="6.1.1.20" evidence="15"/>
<dbReference type="Pfam" id="PF03483">
    <property type="entry name" value="B3_4"/>
    <property type="match status" value="1"/>
</dbReference>
<dbReference type="FunFam" id="3.50.40.10:FF:000001">
    <property type="entry name" value="Phenylalanine--tRNA ligase beta subunit"/>
    <property type="match status" value="1"/>
</dbReference>
<dbReference type="InterPro" id="IPR045060">
    <property type="entry name" value="Phe-tRNA-ligase_IIc_bsu"/>
</dbReference>
<dbReference type="HAMAP" id="MF_00283">
    <property type="entry name" value="Phe_tRNA_synth_beta1"/>
    <property type="match status" value="1"/>
</dbReference>
<dbReference type="InterPro" id="IPR005121">
    <property type="entry name" value="Fdx_antiC-bd"/>
</dbReference>
<dbReference type="SUPFAM" id="SSF56037">
    <property type="entry name" value="PheT/TilS domain"/>
    <property type="match status" value="1"/>
</dbReference>
<proteinExistence type="inferred from homology"/>
<dbReference type="PANTHER" id="PTHR10947">
    <property type="entry name" value="PHENYLALANYL-TRNA SYNTHETASE BETA CHAIN AND LEUCINE-RICH REPEAT-CONTAINING PROTEIN 47"/>
    <property type="match status" value="1"/>
</dbReference>
<dbReference type="SUPFAM" id="SSF46955">
    <property type="entry name" value="Putative DNA-binding domain"/>
    <property type="match status" value="1"/>
</dbReference>
<dbReference type="GO" id="GO:0000049">
    <property type="term" value="F:tRNA binding"/>
    <property type="evidence" value="ECO:0007669"/>
    <property type="project" value="UniProtKB-UniRule"/>
</dbReference>
<dbReference type="CDD" id="cd00769">
    <property type="entry name" value="PheRS_beta_core"/>
    <property type="match status" value="1"/>
</dbReference>
<dbReference type="GO" id="GO:0005524">
    <property type="term" value="F:ATP binding"/>
    <property type="evidence" value="ECO:0007669"/>
    <property type="project" value="UniProtKB-UniRule"/>
</dbReference>
<dbReference type="Gene3D" id="2.40.50.140">
    <property type="entry name" value="Nucleic acid-binding proteins"/>
    <property type="match status" value="1"/>
</dbReference>
<evidence type="ECO:0000256" key="3">
    <source>
        <dbReference type="ARBA" id="ARBA00011209"/>
    </source>
</evidence>
<evidence type="ECO:0000259" key="18">
    <source>
        <dbReference type="PROSITE" id="PS51447"/>
    </source>
</evidence>
<feature type="binding site" evidence="15">
    <location>
        <position position="454"/>
    </location>
    <ligand>
        <name>Mg(2+)</name>
        <dbReference type="ChEBI" id="CHEBI:18420"/>
        <note>shared with alpha subunit</note>
    </ligand>
</feature>
<comment type="caution">
    <text evidence="20">The sequence shown here is derived from an EMBL/GenBank/DDBJ whole genome shotgun (WGS) entry which is preliminary data.</text>
</comment>
<dbReference type="PANTHER" id="PTHR10947:SF0">
    <property type="entry name" value="PHENYLALANINE--TRNA LIGASE BETA SUBUNIT"/>
    <property type="match status" value="1"/>
</dbReference>
<comment type="similarity">
    <text evidence="2 15">Belongs to the phenylalanyl-tRNA synthetase beta subunit family. Type 1 subfamily.</text>
</comment>
<dbReference type="InterPro" id="IPR009061">
    <property type="entry name" value="DNA-bd_dom_put_sf"/>
</dbReference>
<keyword evidence="21" id="KW-1185">Reference proteome</keyword>
<dbReference type="Gene3D" id="3.30.70.380">
    <property type="entry name" value="Ferrodoxin-fold anticodon-binding domain"/>
    <property type="match status" value="1"/>
</dbReference>
<evidence type="ECO:0000256" key="14">
    <source>
        <dbReference type="ARBA" id="ARBA00049255"/>
    </source>
</evidence>
<keyword evidence="9 15" id="KW-0067">ATP-binding</keyword>
<dbReference type="InterPro" id="IPR020825">
    <property type="entry name" value="Phe-tRNA_synthase-like_B3/B4"/>
</dbReference>
<keyword evidence="13 15" id="KW-0030">Aminoacyl-tRNA synthetase</keyword>
<evidence type="ECO:0000256" key="9">
    <source>
        <dbReference type="ARBA" id="ARBA00022840"/>
    </source>
</evidence>
<keyword evidence="4 15" id="KW-0963">Cytoplasm</keyword>
<comment type="cofactor">
    <cofactor evidence="15">
        <name>Mg(2+)</name>
        <dbReference type="ChEBI" id="CHEBI:18420"/>
    </cofactor>
    <text evidence="15">Binds 2 magnesium ions per tetramer.</text>
</comment>
<feature type="binding site" evidence="15">
    <location>
        <position position="460"/>
    </location>
    <ligand>
        <name>Mg(2+)</name>
        <dbReference type="ChEBI" id="CHEBI:18420"/>
        <note>shared with alpha subunit</note>
    </ligand>
</feature>
<keyword evidence="12 15" id="KW-0648">Protein biosynthesis</keyword>
<dbReference type="SMART" id="SM00873">
    <property type="entry name" value="B3_4"/>
    <property type="match status" value="1"/>
</dbReference>
<comment type="subcellular location">
    <subcellularLocation>
        <location evidence="1 15">Cytoplasm</location>
    </subcellularLocation>
</comment>
<reference evidence="20 21" key="1">
    <citation type="journal article" date="2014" name="Appl. Environ. Microbiol.">
        <title>Genomic features of a bumble bee symbiont reflect its host environment.</title>
        <authorList>
            <person name="Martinson V.G."/>
            <person name="Magoc T."/>
            <person name="Koch H."/>
            <person name="Salzberg S.L."/>
            <person name="Moran N.A."/>
        </authorList>
    </citation>
    <scope>NUCLEOTIDE SEQUENCE [LARGE SCALE GENOMIC DNA]</scope>
    <source>
        <strain evidence="20 21">Bimp</strain>
    </source>
</reference>
<feature type="domain" description="TRNA-binding" evidence="17">
    <location>
        <begin position="39"/>
        <end position="148"/>
    </location>
</feature>
<dbReference type="Gene3D" id="3.30.930.10">
    <property type="entry name" value="Bira Bifunctional Protein, Domain 2"/>
    <property type="match status" value="1"/>
</dbReference>
<name>A0AB94IC85_9GAMM</name>
<feature type="domain" description="B5" evidence="19">
    <location>
        <begin position="401"/>
        <end position="476"/>
    </location>
</feature>
<dbReference type="GO" id="GO:0006432">
    <property type="term" value="P:phenylalanyl-tRNA aminoacylation"/>
    <property type="evidence" value="ECO:0007669"/>
    <property type="project" value="UniProtKB-UniRule"/>
</dbReference>
<dbReference type="PROSITE" id="PS50886">
    <property type="entry name" value="TRBD"/>
    <property type="match status" value="1"/>
</dbReference>
<evidence type="ECO:0000256" key="8">
    <source>
        <dbReference type="ARBA" id="ARBA00022741"/>
    </source>
</evidence>
<dbReference type="FunFam" id="3.30.70.380:FF:000001">
    <property type="entry name" value="Phenylalanine--tRNA ligase beta subunit"/>
    <property type="match status" value="1"/>
</dbReference>
<dbReference type="InterPro" id="IPR005147">
    <property type="entry name" value="tRNA_synthase_B5-dom"/>
</dbReference>
<evidence type="ECO:0000256" key="12">
    <source>
        <dbReference type="ARBA" id="ARBA00022917"/>
    </source>
</evidence>
<evidence type="ECO:0000256" key="5">
    <source>
        <dbReference type="ARBA" id="ARBA00022555"/>
    </source>
</evidence>
<dbReference type="Pfam" id="PF03147">
    <property type="entry name" value="FDX-ACB"/>
    <property type="match status" value="1"/>
</dbReference>
<dbReference type="SUPFAM" id="SSF55681">
    <property type="entry name" value="Class II aaRS and biotin synthetases"/>
    <property type="match status" value="1"/>
</dbReference>
<dbReference type="Gene3D" id="3.50.40.10">
    <property type="entry name" value="Phenylalanyl-trna Synthetase, Chain B, domain 3"/>
    <property type="match status" value="1"/>
</dbReference>
<dbReference type="FunFam" id="3.30.930.10:FF:000022">
    <property type="entry name" value="Phenylalanine--tRNA ligase beta subunit"/>
    <property type="match status" value="1"/>
</dbReference>
<evidence type="ECO:0000313" key="20">
    <source>
        <dbReference type="EMBL" id="TEA27021.1"/>
    </source>
</evidence>
<comment type="catalytic activity">
    <reaction evidence="14 15">
        <text>tRNA(Phe) + L-phenylalanine + ATP = L-phenylalanyl-tRNA(Phe) + AMP + diphosphate + H(+)</text>
        <dbReference type="Rhea" id="RHEA:19413"/>
        <dbReference type="Rhea" id="RHEA-COMP:9668"/>
        <dbReference type="Rhea" id="RHEA-COMP:9699"/>
        <dbReference type="ChEBI" id="CHEBI:15378"/>
        <dbReference type="ChEBI" id="CHEBI:30616"/>
        <dbReference type="ChEBI" id="CHEBI:33019"/>
        <dbReference type="ChEBI" id="CHEBI:58095"/>
        <dbReference type="ChEBI" id="CHEBI:78442"/>
        <dbReference type="ChEBI" id="CHEBI:78531"/>
        <dbReference type="ChEBI" id="CHEBI:456215"/>
        <dbReference type="EC" id="6.1.1.20"/>
    </reaction>
</comment>
<dbReference type="EMBL" id="AWGA01000057">
    <property type="protein sequence ID" value="TEA27021.1"/>
    <property type="molecule type" value="Genomic_DNA"/>
</dbReference>
<protein>
    <recommendedName>
        <fullName evidence="15">Phenylalanine--tRNA ligase beta subunit</fullName>
        <ecNumber evidence="15">6.1.1.20</ecNumber>
    </recommendedName>
    <alternativeName>
        <fullName evidence="15">Phenylalanyl-tRNA synthetase beta subunit</fullName>
        <shortName evidence="15">PheRS</shortName>
    </alternativeName>
</protein>
<accession>A0AB94IC85</accession>
<dbReference type="GO" id="GO:0004826">
    <property type="term" value="F:phenylalanine-tRNA ligase activity"/>
    <property type="evidence" value="ECO:0007669"/>
    <property type="project" value="UniProtKB-UniRule"/>
</dbReference>
<feature type="binding site" evidence="15">
    <location>
        <position position="463"/>
    </location>
    <ligand>
        <name>Mg(2+)</name>
        <dbReference type="ChEBI" id="CHEBI:18420"/>
        <note>shared with alpha subunit</note>
    </ligand>
</feature>
<dbReference type="InterPro" id="IPR033714">
    <property type="entry name" value="tRNA_bind_bactPheRS"/>
</dbReference>
<sequence length="795" mass="88121">MKFSESWLREWVNPNISSEMLSDQLTMAGLEVEGIEPVAGHFTGVVVGRVMECKQHPNADKLRITKVDIGQPELLNIVCGAPNCRQGLVVACATIGAVLPGDFKIKPAKLRGEPSEGMLCSYSELGIADDQNGIIELPADAPLGMDIRHYLQLDDNMIEISVTPNRADCFGIIGVARDIATINQLKLAEPNSSKAAVTIDDTIKVNIEAPKAAPRYLARIVKGINVNAATPLWMKEKLRRSGIRSVDAVVDITNYVLMELGHPMHAFDLQKIDGAITVRYAKPQEKLVLLDGNEINIKTDTLVIADDNQPLALAGIFGGNYSGVSEQTQDVLLEAAFFSPLAIVGKAREYGLHTDASHRYERGVDPTLQYQAMERATTLLLAICGGEAGPIIDVTHDEQLPKPSAVNLRLEKVNTIIGYQIDPERIIAILTGLGCQVVKQDQWLEVHTPSWRFDLQIEEDLIEEIARIYGYNNIPNSLMNIELALTAQPEQHLPLIRAKQLLVDRGYQEAITYSFVDPKKQQLLHPQQASLTLPNPISSEMSTMRLSLWTGLLDAVVYNQNRQQTRIRLFESGLRFVPDESSEFGIRQETVLSGVITGNVNEDHWDLPKQPVNFYDLKGDVEAILALTGKSHDIVFQVCEHSALHPGQSAAIYLRDELVGFIGTLHPQLEKSLELKGKAILFELYWDKLASRKVPEFSDISRFPANRRDIAIIVDRSVNAADILSECKRVGGENLVGVNLFDVYQGDNIAQDKKSLAISLILQDNSRTLEETDIAKIIDKCIAALHHRFDALLRE</sequence>
<dbReference type="Pfam" id="PF03484">
    <property type="entry name" value="B5"/>
    <property type="match status" value="1"/>
</dbReference>
<dbReference type="CDD" id="cd02796">
    <property type="entry name" value="tRNA_bind_bactPheRS"/>
    <property type="match status" value="1"/>
</dbReference>
<dbReference type="InterPro" id="IPR005146">
    <property type="entry name" value="B3/B4_tRNA-bd"/>
</dbReference>
<evidence type="ECO:0000256" key="1">
    <source>
        <dbReference type="ARBA" id="ARBA00004496"/>
    </source>
</evidence>
<dbReference type="SUPFAM" id="SSF54991">
    <property type="entry name" value="Anticodon-binding domain of PheRS"/>
    <property type="match status" value="1"/>
</dbReference>
<dbReference type="SMART" id="SM00896">
    <property type="entry name" value="FDX-ACB"/>
    <property type="match status" value="1"/>
</dbReference>
<evidence type="ECO:0000256" key="6">
    <source>
        <dbReference type="ARBA" id="ARBA00022598"/>
    </source>
</evidence>
<dbReference type="InterPro" id="IPR012340">
    <property type="entry name" value="NA-bd_OB-fold"/>
</dbReference>
<dbReference type="SMART" id="SM00874">
    <property type="entry name" value="B5"/>
    <property type="match status" value="1"/>
</dbReference>
<dbReference type="InterPro" id="IPR045864">
    <property type="entry name" value="aa-tRNA-synth_II/BPL/LPL"/>
</dbReference>
<dbReference type="InterPro" id="IPR002547">
    <property type="entry name" value="tRNA-bd_dom"/>
</dbReference>